<keyword evidence="4" id="KW-1185">Reference proteome</keyword>
<sequence>MEELLRQYPPPGRSSPAGKTKINGRQEGRRDCGAQPEAGLPNFDMNAALDMYPPGGKACRPAKKVFSSGQTGQTKNESAAETETDPSFDCETVSCHYPPKAEDLARKGIVADPGAAEQDRHKGEQRYRRRQELKRRGIDDEIDLHGLFRNEAGDRLSAFFRAAQSNGLRKVRIVHGKGHHSGEGRGVLQSLVWDFLEEARATGTVWEFSHPSERDGGRGATVVLLSPGARK</sequence>
<organism evidence="3 4">
    <name type="scientific">Candidatus Haliotispira prima</name>
    <dbReference type="NCBI Taxonomy" id="3034016"/>
    <lineage>
        <taxon>Bacteria</taxon>
        <taxon>Pseudomonadati</taxon>
        <taxon>Spirochaetota</taxon>
        <taxon>Spirochaetia</taxon>
        <taxon>Spirochaetales</taxon>
        <taxon>Spirochaetaceae</taxon>
        <taxon>Candidatus Haliotispira</taxon>
    </lineage>
</organism>
<proteinExistence type="predicted"/>
<dbReference type="SUPFAM" id="SSF160443">
    <property type="entry name" value="SMR domain-like"/>
    <property type="match status" value="1"/>
</dbReference>
<dbReference type="PANTHER" id="PTHR35562">
    <property type="entry name" value="DNA ENDONUCLEASE SMRA-RELATED"/>
    <property type="match status" value="1"/>
</dbReference>
<dbReference type="Proteomes" id="UP001228690">
    <property type="component" value="Chromosome"/>
</dbReference>
<dbReference type="InterPro" id="IPR036063">
    <property type="entry name" value="Smr_dom_sf"/>
</dbReference>
<dbReference type="PANTHER" id="PTHR35562:SF2">
    <property type="entry name" value="DNA ENDONUCLEASE SMRA-RELATED"/>
    <property type="match status" value="1"/>
</dbReference>
<evidence type="ECO:0000259" key="2">
    <source>
        <dbReference type="PROSITE" id="PS50828"/>
    </source>
</evidence>
<dbReference type="Gene3D" id="3.30.1370.110">
    <property type="match status" value="1"/>
</dbReference>
<evidence type="ECO:0000313" key="4">
    <source>
        <dbReference type="Proteomes" id="UP001228690"/>
    </source>
</evidence>
<dbReference type="Pfam" id="PF01713">
    <property type="entry name" value="Smr"/>
    <property type="match status" value="1"/>
</dbReference>
<dbReference type="SMART" id="SM00463">
    <property type="entry name" value="SMR"/>
    <property type="match status" value="1"/>
</dbReference>
<feature type="compositionally biased region" description="Polar residues" evidence="1">
    <location>
        <begin position="67"/>
        <end position="79"/>
    </location>
</feature>
<evidence type="ECO:0000256" key="1">
    <source>
        <dbReference type="SAM" id="MobiDB-lite"/>
    </source>
</evidence>
<reference evidence="3 4" key="1">
    <citation type="submission" date="2023-04" db="EMBL/GenBank/DDBJ databases">
        <title>Spirochaete genome identified in red abalone sample constitutes a novel genus.</title>
        <authorList>
            <person name="Sharma S.P."/>
            <person name="Purcell C.M."/>
            <person name="Hyde J.R."/>
            <person name="Severin A.J."/>
        </authorList>
    </citation>
    <scope>NUCLEOTIDE SEQUENCE [LARGE SCALE GENOMIC DNA]</scope>
    <source>
        <strain evidence="3 4">SP-2023</strain>
    </source>
</reference>
<evidence type="ECO:0000313" key="3">
    <source>
        <dbReference type="EMBL" id="WGK70175.1"/>
    </source>
</evidence>
<gene>
    <name evidence="3" type="ORF">P0082_04765</name>
</gene>
<feature type="region of interest" description="Disordered" evidence="1">
    <location>
        <begin position="60"/>
        <end position="86"/>
    </location>
</feature>
<name>A0ABY8MJH3_9SPIO</name>
<protein>
    <submittedName>
        <fullName evidence="3">Smr/MutS family protein</fullName>
    </submittedName>
</protein>
<accession>A0ABY8MJH3</accession>
<dbReference type="EMBL" id="CP123443">
    <property type="protein sequence ID" value="WGK70175.1"/>
    <property type="molecule type" value="Genomic_DNA"/>
</dbReference>
<dbReference type="PROSITE" id="PS50828">
    <property type="entry name" value="SMR"/>
    <property type="match status" value="1"/>
</dbReference>
<dbReference type="InterPro" id="IPR002625">
    <property type="entry name" value="Smr_dom"/>
</dbReference>
<feature type="region of interest" description="Disordered" evidence="1">
    <location>
        <begin position="1"/>
        <end position="41"/>
    </location>
</feature>
<dbReference type="RefSeq" id="WP_326928382.1">
    <property type="nucleotide sequence ID" value="NZ_CP123443.1"/>
</dbReference>
<feature type="domain" description="Smr" evidence="2">
    <location>
        <begin position="142"/>
        <end position="226"/>
    </location>
</feature>